<evidence type="ECO:0000259" key="8">
    <source>
        <dbReference type="PROSITE" id="PS50825"/>
    </source>
</evidence>
<proteinExistence type="predicted"/>
<dbReference type="InterPro" id="IPR050751">
    <property type="entry name" value="ECM_structural_protein"/>
</dbReference>
<name>A0A834Y0B8_APHGI</name>
<dbReference type="PROSITE" id="PS01186">
    <property type="entry name" value="EGF_2"/>
    <property type="match status" value="1"/>
</dbReference>
<dbReference type="InterPro" id="IPR018097">
    <property type="entry name" value="EGF_Ca-bd_CS"/>
</dbReference>
<dbReference type="InterPro" id="IPR000742">
    <property type="entry name" value="EGF"/>
</dbReference>
<dbReference type="PROSITE" id="PS01187">
    <property type="entry name" value="EGF_CA"/>
    <property type="match status" value="3"/>
</dbReference>
<evidence type="ECO:0000313" key="11">
    <source>
        <dbReference type="Proteomes" id="UP000639338"/>
    </source>
</evidence>
<dbReference type="SMART" id="SM00179">
    <property type="entry name" value="EGF_CA"/>
    <property type="match status" value="5"/>
</dbReference>
<accession>A0A834Y0B8</accession>
<dbReference type="Pfam" id="PF14670">
    <property type="entry name" value="FXa_inhibition"/>
    <property type="match status" value="1"/>
</dbReference>
<dbReference type="PROSITE" id="PS50923">
    <property type="entry name" value="SUSHI"/>
    <property type="match status" value="1"/>
</dbReference>
<dbReference type="CDD" id="cd00033">
    <property type="entry name" value="CCP"/>
    <property type="match status" value="1"/>
</dbReference>
<comment type="caution">
    <text evidence="10">The sequence shown here is derived from an EMBL/GenBank/DDBJ whole genome shotgun (WGS) entry which is preliminary data.</text>
</comment>
<evidence type="ECO:0000256" key="7">
    <source>
        <dbReference type="SAM" id="SignalP"/>
    </source>
</evidence>
<dbReference type="SUPFAM" id="SSF57196">
    <property type="entry name" value="EGF/Laminin"/>
    <property type="match status" value="3"/>
</dbReference>
<dbReference type="InterPro" id="IPR009030">
    <property type="entry name" value="Growth_fac_rcpt_cys_sf"/>
</dbReference>
<feature type="signal peptide" evidence="7">
    <location>
        <begin position="1"/>
        <end position="19"/>
    </location>
</feature>
<dbReference type="Pfam" id="PF07645">
    <property type="entry name" value="EGF_CA"/>
    <property type="match status" value="4"/>
</dbReference>
<dbReference type="SUPFAM" id="SSF57535">
    <property type="entry name" value="Complement control module/SCR domain"/>
    <property type="match status" value="1"/>
</dbReference>
<evidence type="ECO:0000313" key="10">
    <source>
        <dbReference type="EMBL" id="KAF7996236.1"/>
    </source>
</evidence>
<dbReference type="InterPro" id="IPR000436">
    <property type="entry name" value="Sushi_SCR_CCP_dom"/>
</dbReference>
<dbReference type="SMART" id="SM00181">
    <property type="entry name" value="EGF"/>
    <property type="match status" value="5"/>
</dbReference>
<evidence type="ECO:0000256" key="5">
    <source>
        <dbReference type="PROSITE-ProRule" id="PRU00302"/>
    </source>
</evidence>
<feature type="domain" description="HYR" evidence="8">
    <location>
        <begin position="723"/>
        <end position="800"/>
    </location>
</feature>
<dbReference type="Proteomes" id="UP000639338">
    <property type="component" value="Unassembled WGS sequence"/>
</dbReference>
<dbReference type="AlphaFoldDB" id="A0A834Y0B8"/>
<keyword evidence="11" id="KW-1185">Reference proteome</keyword>
<evidence type="ECO:0000256" key="2">
    <source>
        <dbReference type="ARBA" id="ARBA00022729"/>
    </source>
</evidence>
<dbReference type="CDD" id="cd00054">
    <property type="entry name" value="EGF_CA"/>
    <property type="match status" value="3"/>
</dbReference>
<feature type="compositionally biased region" description="Low complexity" evidence="6">
    <location>
        <begin position="167"/>
        <end position="178"/>
    </location>
</feature>
<organism evidence="10 11">
    <name type="scientific">Aphidius gifuensis</name>
    <name type="common">Parasitoid wasp</name>
    <dbReference type="NCBI Taxonomy" id="684658"/>
    <lineage>
        <taxon>Eukaryota</taxon>
        <taxon>Metazoa</taxon>
        <taxon>Ecdysozoa</taxon>
        <taxon>Arthropoda</taxon>
        <taxon>Hexapoda</taxon>
        <taxon>Insecta</taxon>
        <taxon>Pterygota</taxon>
        <taxon>Neoptera</taxon>
        <taxon>Endopterygota</taxon>
        <taxon>Hymenoptera</taxon>
        <taxon>Apocrita</taxon>
        <taxon>Ichneumonoidea</taxon>
        <taxon>Braconidae</taxon>
        <taxon>Aphidiinae</taxon>
        <taxon>Aphidius</taxon>
    </lineage>
</organism>
<sequence length="800" mass="90702">MELKYIVYFLSLVITIGFCQNSEKKKEDVLSPVLTSQINIKENWNDLHDPGTPYDRFTWDTVLSNERKRHQESFKNSFNNNDNKKSSSIDILLEQLNEYPKLINDNIKIRTPINSRINKLNNHKHKKHFKKNEKRLNKNNKVNNKKKKVKLNNNTVNKRKNLPESFNNYNNVNNNNNNNRVEEELTKNLENEILKSHIQRVSEFIDISNDEIFKDLSDDYDKYVIGDVSCMNGTFKPAPQIQNALIKYVKSSNPGQEYLEADYECISGYSMSSNSSRLLCKNREWIGELPLCDIKKIKNEACLEIHCDQACREINNTPECICYEGFHLEDNKCIDIDECEKANGGCQYICVNTIGHFRCECPTGMKYGKDNFTCIDIDECFSNNGKGPCQDICKNFDGGYSCSCESVPGTVLTSDNHTCQDVGPCSVDNAGCSHTCLETDGRVFCLCPDGFVLQDDWKTCQDVDECSVTELQTEDCLNGCINTPGSYHCTDPLESKDKASIEFPENDCPPGYKKSPFQNSCIDINECDDDNGGCNEICENTNGSFFCACNGDEKILSADGKSCTEINEVLCPALKQVKQGNLVCSKQETWNPLVAQRAIHRPGTKCYLKCLPGYQLLGEYNLICHGDGNWIGTKLGECVEYEEPHLECPNDITVELPPGQDEVFVKFNQPITDLDWFRNVRSIPSWGKRLEAVLKTGLHVVTFYARNSMTKKQTSCLLRIIVKDGESPKVRDCPNNIIGKNGTLINWQEPIFTDNVKVTRITNNQSSGRIFGIGQWKITYEASDEAGWSTECTFDVIIHE</sequence>
<evidence type="ECO:0000259" key="9">
    <source>
        <dbReference type="PROSITE" id="PS50923"/>
    </source>
</evidence>
<gene>
    <name evidence="10" type="ORF">HCN44_001868</name>
</gene>
<feature type="chain" id="PRO_5032846169" evidence="7">
    <location>
        <begin position="20"/>
        <end position="800"/>
    </location>
</feature>
<keyword evidence="1" id="KW-0245">EGF-like domain</keyword>
<dbReference type="Pfam" id="PF02494">
    <property type="entry name" value="HYR"/>
    <property type="match status" value="1"/>
</dbReference>
<feature type="domain" description="Sushi" evidence="9">
    <location>
        <begin position="582"/>
        <end position="640"/>
    </location>
</feature>
<dbReference type="EMBL" id="JACMRX010000001">
    <property type="protein sequence ID" value="KAF7996236.1"/>
    <property type="molecule type" value="Genomic_DNA"/>
</dbReference>
<keyword evidence="4" id="KW-1015">Disulfide bond</keyword>
<comment type="caution">
    <text evidence="5">Lacks conserved residue(s) required for the propagation of feature annotation.</text>
</comment>
<dbReference type="InterPro" id="IPR001881">
    <property type="entry name" value="EGF-like_Ca-bd_dom"/>
</dbReference>
<dbReference type="PROSITE" id="PS50825">
    <property type="entry name" value="HYR"/>
    <property type="match status" value="1"/>
</dbReference>
<keyword evidence="2 7" id="KW-0732">Signal</keyword>
<evidence type="ECO:0000256" key="6">
    <source>
        <dbReference type="SAM" id="MobiDB-lite"/>
    </source>
</evidence>
<dbReference type="GO" id="GO:0005509">
    <property type="term" value="F:calcium ion binding"/>
    <property type="evidence" value="ECO:0007669"/>
    <property type="project" value="InterPro"/>
</dbReference>
<dbReference type="PANTHER" id="PTHR24034:SF209">
    <property type="entry name" value="EGF-LIKE DOMAIN-CONTAINING PROTEIN"/>
    <property type="match status" value="1"/>
</dbReference>
<dbReference type="FunFam" id="2.10.25.10:FF:000119">
    <property type="entry name" value="vitamin K-dependent protein S"/>
    <property type="match status" value="1"/>
</dbReference>
<dbReference type="OrthoDB" id="10045365at2759"/>
<dbReference type="Gene3D" id="2.10.70.10">
    <property type="entry name" value="Complement Module, domain 1"/>
    <property type="match status" value="2"/>
</dbReference>
<feature type="region of interest" description="Disordered" evidence="6">
    <location>
        <begin position="158"/>
        <end position="178"/>
    </location>
</feature>
<protein>
    <submittedName>
        <fullName evidence="10">Uncharacterized protein</fullName>
    </submittedName>
</protein>
<keyword evidence="3" id="KW-0677">Repeat</keyword>
<evidence type="ECO:0000256" key="4">
    <source>
        <dbReference type="ARBA" id="ARBA00023157"/>
    </source>
</evidence>
<dbReference type="InterPro" id="IPR003410">
    <property type="entry name" value="HYR_dom"/>
</dbReference>
<dbReference type="PANTHER" id="PTHR24034">
    <property type="entry name" value="EGF-LIKE DOMAIN-CONTAINING PROTEIN"/>
    <property type="match status" value="1"/>
</dbReference>
<dbReference type="SUPFAM" id="SSF57184">
    <property type="entry name" value="Growth factor receptor domain"/>
    <property type="match status" value="1"/>
</dbReference>
<keyword evidence="5" id="KW-0768">Sushi</keyword>
<evidence type="ECO:0000256" key="1">
    <source>
        <dbReference type="ARBA" id="ARBA00022536"/>
    </source>
</evidence>
<dbReference type="Pfam" id="PF00084">
    <property type="entry name" value="Sushi"/>
    <property type="match status" value="2"/>
</dbReference>
<dbReference type="InterPro" id="IPR035976">
    <property type="entry name" value="Sushi/SCR/CCP_sf"/>
</dbReference>
<dbReference type="Gene3D" id="2.10.25.10">
    <property type="entry name" value="Laminin"/>
    <property type="match status" value="5"/>
</dbReference>
<dbReference type="InterPro" id="IPR049883">
    <property type="entry name" value="NOTCH1_EGF-like"/>
</dbReference>
<evidence type="ECO:0000256" key="3">
    <source>
        <dbReference type="ARBA" id="ARBA00022737"/>
    </source>
</evidence>
<dbReference type="SMART" id="SM00032">
    <property type="entry name" value="CCP"/>
    <property type="match status" value="2"/>
</dbReference>
<dbReference type="FunFam" id="2.10.25.10:FF:000037">
    <property type="entry name" value="Signal peptide, CUB domain and EGF-like domain-containing 2"/>
    <property type="match status" value="1"/>
</dbReference>
<reference evidence="10 11" key="1">
    <citation type="submission" date="2020-08" db="EMBL/GenBank/DDBJ databases">
        <title>Aphidius gifuensis genome sequencing and assembly.</title>
        <authorList>
            <person name="Du Z."/>
        </authorList>
    </citation>
    <scope>NUCLEOTIDE SEQUENCE [LARGE SCALE GENOMIC DNA]</scope>
    <source>
        <strain evidence="10">YNYX2018</strain>
        <tissue evidence="10">Adults</tissue>
    </source>
</reference>